<dbReference type="Proteomes" id="UP000825935">
    <property type="component" value="Chromosome 14"/>
</dbReference>
<name>A0A8T2T5L9_CERRI</name>
<protein>
    <submittedName>
        <fullName evidence="1">Uncharacterized protein</fullName>
    </submittedName>
</protein>
<dbReference type="AlphaFoldDB" id="A0A8T2T5L9"/>
<proteinExistence type="predicted"/>
<comment type="caution">
    <text evidence="1">The sequence shown here is derived from an EMBL/GenBank/DDBJ whole genome shotgun (WGS) entry which is preliminary data.</text>
</comment>
<evidence type="ECO:0000313" key="1">
    <source>
        <dbReference type="EMBL" id="KAH7414780.1"/>
    </source>
</evidence>
<sequence>MQIHPTPKLILQFCSYPQPYGSPARCGVSHYREWKSLDDNAEDRDPPLWRARLHQREIQAIHAQHDMEIWRRQQRTPPDVDVQSILRLATMPYPPIHYILHLFQASRGL</sequence>
<reference evidence="1" key="1">
    <citation type="submission" date="2021-08" db="EMBL/GenBank/DDBJ databases">
        <title>WGS assembly of Ceratopteris richardii.</title>
        <authorList>
            <person name="Marchant D.B."/>
            <person name="Chen G."/>
            <person name="Jenkins J."/>
            <person name="Shu S."/>
            <person name="Leebens-Mack J."/>
            <person name="Grimwood J."/>
            <person name="Schmutz J."/>
            <person name="Soltis P."/>
            <person name="Soltis D."/>
            <person name="Chen Z.-H."/>
        </authorList>
    </citation>
    <scope>NUCLEOTIDE SEQUENCE</scope>
    <source>
        <strain evidence="1">Whitten #5841</strain>
        <tissue evidence="1">Leaf</tissue>
    </source>
</reference>
<dbReference type="EMBL" id="CM035419">
    <property type="protein sequence ID" value="KAH7414780.1"/>
    <property type="molecule type" value="Genomic_DNA"/>
</dbReference>
<evidence type="ECO:0000313" key="2">
    <source>
        <dbReference type="Proteomes" id="UP000825935"/>
    </source>
</evidence>
<accession>A0A8T2T5L9</accession>
<keyword evidence="2" id="KW-1185">Reference proteome</keyword>
<gene>
    <name evidence="1" type="ORF">KP509_14G011000</name>
</gene>
<organism evidence="1 2">
    <name type="scientific">Ceratopteris richardii</name>
    <name type="common">Triangle waterfern</name>
    <dbReference type="NCBI Taxonomy" id="49495"/>
    <lineage>
        <taxon>Eukaryota</taxon>
        <taxon>Viridiplantae</taxon>
        <taxon>Streptophyta</taxon>
        <taxon>Embryophyta</taxon>
        <taxon>Tracheophyta</taxon>
        <taxon>Polypodiopsida</taxon>
        <taxon>Polypodiidae</taxon>
        <taxon>Polypodiales</taxon>
        <taxon>Pteridineae</taxon>
        <taxon>Pteridaceae</taxon>
        <taxon>Parkerioideae</taxon>
        <taxon>Ceratopteris</taxon>
    </lineage>
</organism>